<dbReference type="AlphaFoldDB" id="A0AAN9BHL5"/>
<evidence type="ECO:0000313" key="5">
    <source>
        <dbReference type="Proteomes" id="UP001374579"/>
    </source>
</evidence>
<evidence type="ECO:0000256" key="1">
    <source>
        <dbReference type="SAM" id="MobiDB-lite"/>
    </source>
</evidence>
<gene>
    <name evidence="4" type="ORF">V1264_017680</name>
</gene>
<evidence type="ECO:0000256" key="2">
    <source>
        <dbReference type="SAM" id="Phobius"/>
    </source>
</evidence>
<keyword evidence="3" id="KW-0732">Signal</keyword>
<dbReference type="EMBL" id="JBAMIC010000007">
    <property type="protein sequence ID" value="KAK7106421.1"/>
    <property type="molecule type" value="Genomic_DNA"/>
</dbReference>
<evidence type="ECO:0000313" key="4">
    <source>
        <dbReference type="EMBL" id="KAK7106421.1"/>
    </source>
</evidence>
<name>A0AAN9BHL5_9CAEN</name>
<keyword evidence="5" id="KW-1185">Reference proteome</keyword>
<reference evidence="4 5" key="1">
    <citation type="submission" date="2024-02" db="EMBL/GenBank/DDBJ databases">
        <title>Chromosome-scale genome assembly of the rough periwinkle Littorina saxatilis.</title>
        <authorList>
            <person name="De Jode A."/>
            <person name="Faria R."/>
            <person name="Formenti G."/>
            <person name="Sims Y."/>
            <person name="Smith T.P."/>
            <person name="Tracey A."/>
            <person name="Wood J.M.D."/>
            <person name="Zagrodzka Z.B."/>
            <person name="Johannesson K."/>
            <person name="Butlin R.K."/>
            <person name="Leder E.H."/>
        </authorList>
    </citation>
    <scope>NUCLEOTIDE SEQUENCE [LARGE SCALE GENOMIC DNA]</scope>
    <source>
        <strain evidence="4">Snail1</strain>
        <tissue evidence="4">Muscle</tissue>
    </source>
</reference>
<feature type="compositionally biased region" description="Polar residues" evidence="1">
    <location>
        <begin position="443"/>
        <end position="455"/>
    </location>
</feature>
<organism evidence="4 5">
    <name type="scientific">Littorina saxatilis</name>
    <dbReference type="NCBI Taxonomy" id="31220"/>
    <lineage>
        <taxon>Eukaryota</taxon>
        <taxon>Metazoa</taxon>
        <taxon>Spiralia</taxon>
        <taxon>Lophotrochozoa</taxon>
        <taxon>Mollusca</taxon>
        <taxon>Gastropoda</taxon>
        <taxon>Caenogastropoda</taxon>
        <taxon>Littorinimorpha</taxon>
        <taxon>Littorinoidea</taxon>
        <taxon>Littorinidae</taxon>
        <taxon>Littorina</taxon>
    </lineage>
</organism>
<sequence>MAAMQGLKVTLLLPFLATNLFSGQAQSVFDIPQCANRRLFTIGRDNQFSITCTGLQTRSYIYWSISSPLTNGTEIRLGECVSCYPNCTTTNCSIFNSRDYSITRHQSDVTTLTFVDNLEQNQGALIKCSQLNNATNAQAYCATAFLNATRRSQFNITECNNGAIEILPNQTVNLTCTGLWPLSNIYWSLTGPSTNHTEVSLGDCPSCYPTCDSTPCDVPDNRYLISRPRYDVTVVEDAHLNDSVTFKCSQLNNATTAQSSCTIHIRKAYQLPQCEDGQLDVSAEEPWTAIRCEGLRSYHNITWTLTDPDNQTTDIASCTVYSDRNNACSAASAEFVVSRTRDVSELRIVGNVREKDNNTVICVKQDGATGDSCRLRVISEEQDSPLPDKFPAAAVGGGVAAAVVVVVIVVVVVVFVKLKRRSHSSESGPQSTGLEPVIYENPVDSSESAGGSYDSLQMSDVGLSSEYSAIGNTNTGSQPQAGQPTHYDSLQVSDIGQVSTYSVIGDNKNTSHCAGGDYEIP</sequence>
<feature type="chain" id="PRO_5042850621" description="Ig-like domain-containing protein" evidence="3">
    <location>
        <begin position="26"/>
        <end position="521"/>
    </location>
</feature>
<accession>A0AAN9BHL5</accession>
<feature type="transmembrane region" description="Helical" evidence="2">
    <location>
        <begin position="392"/>
        <end position="416"/>
    </location>
</feature>
<evidence type="ECO:0008006" key="6">
    <source>
        <dbReference type="Google" id="ProtNLM"/>
    </source>
</evidence>
<proteinExistence type="predicted"/>
<feature type="signal peptide" evidence="3">
    <location>
        <begin position="1"/>
        <end position="25"/>
    </location>
</feature>
<protein>
    <recommendedName>
        <fullName evidence="6">Ig-like domain-containing protein</fullName>
    </recommendedName>
</protein>
<dbReference type="Proteomes" id="UP001374579">
    <property type="component" value="Unassembled WGS sequence"/>
</dbReference>
<keyword evidence="2" id="KW-0812">Transmembrane</keyword>
<evidence type="ECO:0000256" key="3">
    <source>
        <dbReference type="SAM" id="SignalP"/>
    </source>
</evidence>
<keyword evidence="2" id="KW-0472">Membrane</keyword>
<comment type="caution">
    <text evidence="4">The sequence shown here is derived from an EMBL/GenBank/DDBJ whole genome shotgun (WGS) entry which is preliminary data.</text>
</comment>
<feature type="region of interest" description="Disordered" evidence="1">
    <location>
        <begin position="423"/>
        <end position="455"/>
    </location>
</feature>
<feature type="region of interest" description="Disordered" evidence="1">
    <location>
        <begin position="467"/>
        <end position="487"/>
    </location>
</feature>
<keyword evidence="2" id="KW-1133">Transmembrane helix</keyword>